<reference evidence="2 3" key="2">
    <citation type="journal article" date="2017" name="Int. J. Syst. Evol. Microbiol.">
        <title>Mycobacterium stephanolepidis sp. nov., a rapidly growing species related to Mycobacterium chelonae, isolated from marine teleost fish, Stephanolepis cirrhifer.</title>
        <authorList>
            <person name="Fukano H."/>
            <person name="Wada S."/>
            <person name="Kurata O."/>
            <person name="Katayama K."/>
            <person name="Fujiwara N."/>
            <person name="Hoshino Y."/>
        </authorList>
    </citation>
    <scope>NUCLEOTIDE SEQUENCE [LARGE SCALE GENOMIC DNA]</scope>
    <source>
        <strain evidence="2 3">NJB0901</strain>
    </source>
</reference>
<dbReference type="InterPro" id="IPR011335">
    <property type="entry name" value="Restrct_endonuc-II-like"/>
</dbReference>
<protein>
    <recommendedName>
        <fullName evidence="1">DUF559 domain-containing protein</fullName>
    </recommendedName>
</protein>
<gene>
    <name evidence="2" type="ORF">MSTE_04336</name>
</gene>
<evidence type="ECO:0000313" key="2">
    <source>
        <dbReference type="EMBL" id="BAX99630.1"/>
    </source>
</evidence>
<dbReference type="RefSeq" id="WP_096504216.1">
    <property type="nucleotide sequence ID" value="NZ_AP018165.1"/>
</dbReference>
<evidence type="ECO:0000313" key="3">
    <source>
        <dbReference type="Proteomes" id="UP000217954"/>
    </source>
</evidence>
<dbReference type="InterPro" id="IPR007569">
    <property type="entry name" value="DUF559"/>
</dbReference>
<dbReference type="Pfam" id="PF04480">
    <property type="entry name" value="DUF559"/>
    <property type="match status" value="1"/>
</dbReference>
<dbReference type="Proteomes" id="UP000217954">
    <property type="component" value="Chromosome"/>
</dbReference>
<dbReference type="AlphaFoldDB" id="A0A1Z4F339"/>
<sequence>MGDVPWPFIRDEALANHLVTGYALRGFTALYPAIYVPVGADVTQLKRAEAAWLWSRRHGVLAGTSAAAVHGTKWLPQNGSVELIHTNRRAPRGISVWSDRLLRDERTVIDGLPVTTPARTAFDIGRRNTIDLAVERLDALMNTTGTSVTDINAVVARHPGARGLTRLAHVLDLVDGGAESPWETRTRLIVVRAGFAAPQTQLVVRNRFGDFVARLDMGWKDHKVGIEFDGAQHWTDAGQRSRDIDRAKKLADEGWRIVRVSSDMVRHRAGTIVSRVAEAFTALAA</sequence>
<dbReference type="KEGG" id="mste:MSTE_04336"/>
<feature type="domain" description="DUF559" evidence="1">
    <location>
        <begin position="216"/>
        <end position="278"/>
    </location>
</feature>
<evidence type="ECO:0000259" key="1">
    <source>
        <dbReference type="Pfam" id="PF04480"/>
    </source>
</evidence>
<name>A0A1Z4F339_9MYCO</name>
<proteinExistence type="predicted"/>
<organism evidence="2 3">
    <name type="scientific">[Mycobacterium] stephanolepidis</name>
    <dbReference type="NCBI Taxonomy" id="1520670"/>
    <lineage>
        <taxon>Bacteria</taxon>
        <taxon>Bacillati</taxon>
        <taxon>Actinomycetota</taxon>
        <taxon>Actinomycetes</taxon>
        <taxon>Mycobacteriales</taxon>
        <taxon>Mycobacteriaceae</taxon>
        <taxon>Mycobacteroides</taxon>
    </lineage>
</organism>
<accession>A0A1Z4F339</accession>
<dbReference type="Gene3D" id="3.40.960.10">
    <property type="entry name" value="VSR Endonuclease"/>
    <property type="match status" value="1"/>
</dbReference>
<dbReference type="OrthoDB" id="3173471at2"/>
<keyword evidence="3" id="KW-1185">Reference proteome</keyword>
<dbReference type="SUPFAM" id="SSF52980">
    <property type="entry name" value="Restriction endonuclease-like"/>
    <property type="match status" value="1"/>
</dbReference>
<dbReference type="EMBL" id="AP018165">
    <property type="protein sequence ID" value="BAX99630.1"/>
    <property type="molecule type" value="Genomic_DNA"/>
</dbReference>
<reference evidence="3" key="1">
    <citation type="journal article" date="2017" name="Genome Announc.">
        <title>Complete Genome Sequence of Mycobacterium stephanolepidis.</title>
        <authorList>
            <person name="Fukano H."/>
            <person name="Yoshida M."/>
            <person name="Katayama Y."/>
            <person name="Omatsu T."/>
            <person name="Mizutani T."/>
            <person name="Kurata O."/>
            <person name="Wada S."/>
            <person name="Hoshino Y."/>
        </authorList>
    </citation>
    <scope>NUCLEOTIDE SEQUENCE [LARGE SCALE GENOMIC DNA]</scope>
    <source>
        <strain evidence="3">NJB0901</strain>
    </source>
</reference>